<protein>
    <recommendedName>
        <fullName evidence="4">Transmembrane protein</fullName>
    </recommendedName>
</protein>
<gene>
    <name evidence="2" type="ORF">CEE63_09310</name>
</gene>
<evidence type="ECO:0000313" key="2">
    <source>
        <dbReference type="EMBL" id="OWQ74885.1"/>
    </source>
</evidence>
<dbReference type="RefSeq" id="WP_143592521.1">
    <property type="nucleotide sequence ID" value="NZ_JACLBH010000007.1"/>
</dbReference>
<feature type="transmembrane region" description="Helical" evidence="1">
    <location>
        <begin position="636"/>
        <end position="656"/>
    </location>
</feature>
<dbReference type="Proteomes" id="UP000197090">
    <property type="component" value="Unassembled WGS sequence"/>
</dbReference>
<feature type="transmembrane region" description="Helical" evidence="1">
    <location>
        <begin position="226"/>
        <end position="250"/>
    </location>
</feature>
<evidence type="ECO:0008006" key="4">
    <source>
        <dbReference type="Google" id="ProtNLM"/>
    </source>
</evidence>
<reference evidence="2 3" key="1">
    <citation type="submission" date="2017-06" db="EMBL/GenBank/DDBJ databases">
        <authorList>
            <person name="Kim H.J."/>
            <person name="Triplett B.A."/>
        </authorList>
    </citation>
    <scope>NUCLEOTIDE SEQUENCE [LARGE SCALE GENOMIC DNA]</scope>
    <source>
        <strain evidence="2 3">594</strain>
    </source>
</reference>
<comment type="caution">
    <text evidence="2">The sequence shown here is derived from an EMBL/GenBank/DDBJ whole genome shotgun (WGS) entry which is preliminary data.</text>
</comment>
<evidence type="ECO:0000256" key="1">
    <source>
        <dbReference type="SAM" id="Phobius"/>
    </source>
</evidence>
<proteinExistence type="predicted"/>
<organism evidence="2 3">
    <name type="scientific">Stenotrophomonas maltophilia</name>
    <name type="common">Pseudomonas maltophilia</name>
    <name type="synonym">Xanthomonas maltophilia</name>
    <dbReference type="NCBI Taxonomy" id="40324"/>
    <lineage>
        <taxon>Bacteria</taxon>
        <taxon>Pseudomonadati</taxon>
        <taxon>Pseudomonadota</taxon>
        <taxon>Gammaproteobacteria</taxon>
        <taxon>Lysobacterales</taxon>
        <taxon>Lysobacteraceae</taxon>
        <taxon>Stenotrophomonas</taxon>
        <taxon>Stenotrophomonas maltophilia group</taxon>
    </lineage>
</organism>
<feature type="transmembrane region" description="Helical" evidence="1">
    <location>
        <begin position="365"/>
        <end position="384"/>
    </location>
</feature>
<dbReference type="EMBL" id="NIVX01000067">
    <property type="protein sequence ID" value="OWQ74885.1"/>
    <property type="molecule type" value="Genomic_DNA"/>
</dbReference>
<feature type="transmembrane region" description="Helical" evidence="1">
    <location>
        <begin position="390"/>
        <end position="407"/>
    </location>
</feature>
<keyword evidence="1" id="KW-1133">Transmembrane helix</keyword>
<keyword evidence="1" id="KW-0812">Transmembrane</keyword>
<feature type="transmembrane region" description="Helical" evidence="1">
    <location>
        <begin position="689"/>
        <end position="705"/>
    </location>
</feature>
<feature type="transmembrane region" description="Helical" evidence="1">
    <location>
        <begin position="68"/>
        <end position="89"/>
    </location>
</feature>
<feature type="transmembrane region" description="Helical" evidence="1">
    <location>
        <begin position="419"/>
        <end position="448"/>
    </location>
</feature>
<dbReference type="AlphaFoldDB" id="A0A246I7F0"/>
<evidence type="ECO:0000313" key="3">
    <source>
        <dbReference type="Proteomes" id="UP000197090"/>
    </source>
</evidence>
<name>A0A246I7F0_STEMA</name>
<keyword evidence="1" id="KW-0472">Membrane</keyword>
<feature type="transmembrane region" description="Helical" evidence="1">
    <location>
        <begin position="37"/>
        <end position="56"/>
    </location>
</feature>
<sequence>MSWYKTANASGLAAGVVLSAAWLPASARFLSLATAPAVMVFILASVLSGWLMAAVLRRTHPIWSRVRIGARIGWITSCIFAGWLLTWMIPFDPAPATTLQVEIESLGKGPPESKGSEVWVRLIADGRDARLRDVEAGPSWTAANGYLISPINSPPDKIHWNGHYSSDVYVEFFTHPWSGQATLRWAGKEQHYNLYSPTGGEIRVRLAGAVPNPHFLTLPTRTPLQYLVQACQSVTLGLLLLAGFGLASRWPSPWQSARNDEAQPSLGREVLIAALPLLLVGSILLVLFLPAILTTDSLNQWAQAASGSFDDAHPVLYAFYLWFIQQILPSPTLAAWLQLAVLALASGWLATVVRRACNAPRWTSTAGGLLLAAYPVTALSSITLWKDVPYATSVVALTAFVIGNTFLDRPSLRKWYNCLALVLLAACCMALRHNGPPVAVAAFLILLLRPGTRMRVLACLLLAASLMWGIKGPLADSLGTHRSSAAYMAYTHHLSAHLAAGQNPESAEDNAILEAVDSGASDWRYRCSMVNTTIFNDHYDIPTAVKHQDDLFRIWLGMALKRPDIELDHVLCASGMVWRYRTSGPLYLYVFGFEIGEEQNLQWVQPGLSGPPQASVLPNATNWMGKTLLKPQLGRLWRPAPFLIALCLLTVVAWRRTGDRRILLVPMLVLVHSAILMVAIIAQDARYQLPLYMVCLIVAPALALARRQPHHIPLAAGRAAG</sequence>
<accession>A0A246I7F0</accession>
<feature type="transmembrane region" description="Helical" evidence="1">
    <location>
        <begin position="662"/>
        <end position="682"/>
    </location>
</feature>
<feature type="transmembrane region" description="Helical" evidence="1">
    <location>
        <begin position="333"/>
        <end position="353"/>
    </location>
</feature>
<feature type="transmembrane region" description="Helical" evidence="1">
    <location>
        <begin position="270"/>
        <end position="293"/>
    </location>
</feature>